<keyword evidence="3" id="KW-0808">Transferase</keyword>
<feature type="transmembrane region" description="Helical" evidence="9">
    <location>
        <begin position="522"/>
        <end position="542"/>
    </location>
</feature>
<evidence type="ECO:0000256" key="7">
    <source>
        <dbReference type="ARBA" id="ARBA00024033"/>
    </source>
</evidence>
<feature type="region of interest" description="Disordered" evidence="8">
    <location>
        <begin position="453"/>
        <end position="481"/>
    </location>
</feature>
<name>C4LLQ9_CORK4</name>
<keyword evidence="2" id="KW-1003">Cell membrane</keyword>
<dbReference type="HOGENOM" id="CLU_301241_0_0_11"/>
<reference evidence="10 11" key="1">
    <citation type="journal article" date="2008" name="J. Biotechnol.">
        <title>Ultrafast pyrosequencing of Corynebacterium kroppenstedtii DSM44385 revealed insights into the physiology of a lipophilic corynebacterium that lacks mycolic acids.</title>
        <authorList>
            <person name="Tauch A."/>
            <person name="Schneider J."/>
            <person name="Szczepanowski R."/>
            <person name="Tilker A."/>
            <person name="Viehoever P."/>
            <person name="Gartemann K.-H."/>
            <person name="Arnold W."/>
            <person name="Blom J."/>
            <person name="Brinkrolf K."/>
            <person name="Brune I."/>
            <person name="Goetker S."/>
            <person name="Weisshaar B."/>
            <person name="Goesmann A."/>
            <person name="Droege M."/>
            <person name="Puehler A."/>
        </authorList>
    </citation>
    <scope>NUCLEOTIDE SEQUENCE [LARGE SCALE GENOMIC DNA]</scope>
    <source>
        <strain evidence="11">DSM 44385 / JCM 11950 / CIP 105744 / CCUG 35717</strain>
    </source>
</reference>
<dbReference type="Pfam" id="PF09594">
    <property type="entry name" value="GT87"/>
    <property type="match status" value="2"/>
</dbReference>
<accession>C4LLQ9</accession>
<keyword evidence="5 9" id="KW-1133">Transmembrane helix</keyword>
<feature type="transmembrane region" description="Helical" evidence="9">
    <location>
        <begin position="245"/>
        <end position="267"/>
    </location>
</feature>
<evidence type="ECO:0000313" key="10">
    <source>
        <dbReference type="EMBL" id="ACR16913.1"/>
    </source>
</evidence>
<sequence>MPALLLRSGSRFGTGRAREALSRAHSRSSANSSAAIIGWPAHVLGLLVGLLTQLVWHGPRENGDWAALWIAGKLLRQGDDPHIYDYAPDDFAAWAGPFWQPFAQQDVTSASPHPFVQAPFVAQMAEALTFVMSFHTSVFFLTVASGWALVVLVAGAFYVWFHRPIPMGVLVGVTLVVWLSTPFQWSITLGQTTPLVTAGIAYSIAAARRRPWSAGIVLGVVSVIKLTPLALIPLMLLFRRSRRTSLIAIATTALCFGFSVLTVGWPLHEIWRARIHMFSTFKVIAPTSQTFVSIMKRHLIDEGPAGAPIIQDTPGWMVVTPMMLAAVIALALAIAAYRCRGRAFEILMVGAMCVATCFSGFVWTHYFIIAVLPAFGVFALTARRKWAVACIAMVSVLYFPPLSDVISAEHDNRYFAQTVFYVPGGALMATIIMLFLLAAAVVVPAHRVTSAGLPNSAPESRAPWGARASASGRTSGHTTAPVVRRSIPRVGARSTVTRWFAHASSPHSTFISGSSPRQRGHIVGKMGHIVAVISGLITVLAWNSHRQTDDWSSLWIAGELVAQGDAPHIYDYNRQDFARWAGEYWAPFANEHVTSPLPHPFIQAPIVAEVMSLITRIMSYDFSTLLLGFFSGWAMVITVACAYRVWVGRPIPLVLLLPVVVVAWLSAPFSMAIRLGQTSPLIYAGIAYAIAAARTRPRSAGIVLGLVSVVKLSPFALIAAMFLFRRSRRTAGIAVVTTVVAFLVSLVTLGTEIFRTWVRVIRDLSSARIVAMESQSFASIMLRSHLGDDDNVWVPIIRNPPTWVVVIPLILAALLAILVLAAAYVRREYAFPLFMVGITSIATACSGLVWTHYFQVALLPAFGSVVLAERRRLAGFLTIGLGLFFVPPLSDVVGSAAQARVHVQSGSLIALIGLILLMCIMALLPGSVLPPRTRSRITQWQQAHDRDDEWLRSSGPSLSHRYRNDMTAPLPVVTDAPRASSGRHHVRRRHTQ</sequence>
<feature type="transmembrane region" description="Helical" evidence="9">
    <location>
        <begin position="168"/>
        <end position="187"/>
    </location>
</feature>
<feature type="transmembrane region" description="Helical" evidence="9">
    <location>
        <begin position="212"/>
        <end position="238"/>
    </location>
</feature>
<dbReference type="KEGG" id="ckp:ckrop_0116"/>
<evidence type="ECO:0000256" key="9">
    <source>
        <dbReference type="SAM" id="Phobius"/>
    </source>
</evidence>
<dbReference type="GO" id="GO:0005886">
    <property type="term" value="C:plasma membrane"/>
    <property type="evidence" value="ECO:0007669"/>
    <property type="project" value="UniProtKB-SubCell"/>
</dbReference>
<evidence type="ECO:0000256" key="1">
    <source>
        <dbReference type="ARBA" id="ARBA00004651"/>
    </source>
</evidence>
<evidence type="ECO:0000256" key="5">
    <source>
        <dbReference type="ARBA" id="ARBA00022989"/>
    </source>
</evidence>
<gene>
    <name evidence="10" type="ordered locus">ckrop_0116</name>
</gene>
<feature type="transmembrane region" description="Helical" evidence="9">
    <location>
        <begin position="832"/>
        <end position="853"/>
    </location>
</feature>
<feature type="transmembrane region" description="Helical" evidence="9">
    <location>
        <begin position="418"/>
        <end position="443"/>
    </location>
</feature>
<dbReference type="STRING" id="645127.ckrop_0116"/>
<dbReference type="OrthoDB" id="4421728at2"/>
<feature type="region of interest" description="Disordered" evidence="8">
    <location>
        <begin position="969"/>
        <end position="992"/>
    </location>
</feature>
<organism evidence="10 11">
    <name type="scientific">Corynebacterium kroppenstedtii (strain DSM 44385 / JCM 11950 / CIP 105744 / CCUG 35717)</name>
    <dbReference type="NCBI Taxonomy" id="645127"/>
    <lineage>
        <taxon>Bacteria</taxon>
        <taxon>Bacillati</taxon>
        <taxon>Actinomycetota</taxon>
        <taxon>Actinomycetes</taxon>
        <taxon>Mycobacteriales</taxon>
        <taxon>Corynebacteriaceae</taxon>
        <taxon>Corynebacterium</taxon>
    </lineage>
</organism>
<feature type="transmembrane region" description="Helical" evidence="9">
    <location>
        <begin position="138"/>
        <end position="161"/>
    </location>
</feature>
<feature type="transmembrane region" description="Helical" evidence="9">
    <location>
        <begin position="702"/>
        <end position="724"/>
    </location>
</feature>
<comment type="similarity">
    <text evidence="7">Belongs to the glycosyltransferase 87 family.</text>
</comment>
<evidence type="ECO:0000256" key="2">
    <source>
        <dbReference type="ARBA" id="ARBA00022475"/>
    </source>
</evidence>
<keyword evidence="4 9" id="KW-0812">Transmembrane</keyword>
<keyword evidence="6 9" id="KW-0472">Membrane</keyword>
<comment type="subcellular location">
    <subcellularLocation>
        <location evidence="1">Cell membrane</location>
        <topology evidence="1">Multi-pass membrane protein</topology>
    </subcellularLocation>
</comment>
<dbReference type="EMBL" id="CP001620">
    <property type="protein sequence ID" value="ACR16913.1"/>
    <property type="molecule type" value="Genomic_DNA"/>
</dbReference>
<evidence type="ECO:0000256" key="3">
    <source>
        <dbReference type="ARBA" id="ARBA00022679"/>
    </source>
</evidence>
<feature type="transmembrane region" description="Helical" evidence="9">
    <location>
        <begin position="386"/>
        <end position="406"/>
    </location>
</feature>
<feature type="transmembrane region" description="Helical" evidence="9">
    <location>
        <begin position="803"/>
        <end position="825"/>
    </location>
</feature>
<feature type="transmembrane region" description="Helical" evidence="9">
    <location>
        <begin position="651"/>
        <end position="673"/>
    </location>
</feature>
<protein>
    <submittedName>
        <fullName evidence="10">Putative membrane protein</fullName>
    </submittedName>
</protein>
<dbReference type="GO" id="GO:0016758">
    <property type="term" value="F:hexosyltransferase activity"/>
    <property type="evidence" value="ECO:0007669"/>
    <property type="project" value="InterPro"/>
</dbReference>
<dbReference type="RefSeq" id="WP_012730801.1">
    <property type="nucleotide sequence ID" value="NC_012704.1"/>
</dbReference>
<evidence type="ECO:0000256" key="4">
    <source>
        <dbReference type="ARBA" id="ARBA00022692"/>
    </source>
</evidence>
<feature type="transmembrane region" description="Helical" evidence="9">
    <location>
        <begin position="316"/>
        <end position="337"/>
    </location>
</feature>
<evidence type="ECO:0000313" key="11">
    <source>
        <dbReference type="Proteomes" id="UP000001473"/>
    </source>
</evidence>
<dbReference type="Proteomes" id="UP000001473">
    <property type="component" value="Chromosome"/>
</dbReference>
<feature type="transmembrane region" description="Helical" evidence="9">
    <location>
        <begin position="731"/>
        <end position="750"/>
    </location>
</feature>
<feature type="transmembrane region" description="Helical" evidence="9">
    <location>
        <begin position="625"/>
        <end position="645"/>
    </location>
</feature>
<dbReference type="InterPro" id="IPR018584">
    <property type="entry name" value="GT87"/>
</dbReference>
<feature type="compositionally biased region" description="Basic residues" evidence="8">
    <location>
        <begin position="981"/>
        <end position="992"/>
    </location>
</feature>
<keyword evidence="11" id="KW-1185">Reference proteome</keyword>
<evidence type="ECO:0000256" key="8">
    <source>
        <dbReference type="SAM" id="MobiDB-lite"/>
    </source>
</evidence>
<feature type="transmembrane region" description="Helical" evidence="9">
    <location>
        <begin position="349"/>
        <end position="380"/>
    </location>
</feature>
<feature type="transmembrane region" description="Helical" evidence="9">
    <location>
        <begin position="908"/>
        <end position="929"/>
    </location>
</feature>
<evidence type="ECO:0000256" key="6">
    <source>
        <dbReference type="ARBA" id="ARBA00023136"/>
    </source>
</evidence>
<feature type="transmembrane region" description="Helical" evidence="9">
    <location>
        <begin position="873"/>
        <end position="896"/>
    </location>
</feature>
<dbReference type="eggNOG" id="ENOG50334P1">
    <property type="taxonomic scope" value="Bacteria"/>
</dbReference>
<dbReference type="AlphaFoldDB" id="C4LLQ9"/>
<proteinExistence type="inferred from homology"/>